<proteinExistence type="predicted"/>
<name>A0A4C1UP68_EUMVA</name>
<evidence type="ECO:0000313" key="2">
    <source>
        <dbReference type="Proteomes" id="UP000299102"/>
    </source>
</evidence>
<dbReference type="AlphaFoldDB" id="A0A4C1UP68"/>
<gene>
    <name evidence="1" type="ORF">EVAR_19073_1</name>
</gene>
<dbReference type="Proteomes" id="UP000299102">
    <property type="component" value="Unassembled WGS sequence"/>
</dbReference>
<protein>
    <submittedName>
        <fullName evidence="1">Uncharacterized protein</fullName>
    </submittedName>
</protein>
<keyword evidence="2" id="KW-1185">Reference proteome</keyword>
<sequence length="101" mass="10694">MRLVNTTTCEFTALSGKFEEGQYEPGAGGGAEEPPEVTQLEAAARSPAAAARARHHPSDHFVSLYIAVFTNILLSCSENELTASRPAHRAAAANPAIGRRC</sequence>
<organism evidence="1 2">
    <name type="scientific">Eumeta variegata</name>
    <name type="common">Bagworm moth</name>
    <name type="synonym">Eumeta japonica</name>
    <dbReference type="NCBI Taxonomy" id="151549"/>
    <lineage>
        <taxon>Eukaryota</taxon>
        <taxon>Metazoa</taxon>
        <taxon>Ecdysozoa</taxon>
        <taxon>Arthropoda</taxon>
        <taxon>Hexapoda</taxon>
        <taxon>Insecta</taxon>
        <taxon>Pterygota</taxon>
        <taxon>Neoptera</taxon>
        <taxon>Endopterygota</taxon>
        <taxon>Lepidoptera</taxon>
        <taxon>Glossata</taxon>
        <taxon>Ditrysia</taxon>
        <taxon>Tineoidea</taxon>
        <taxon>Psychidae</taxon>
        <taxon>Oiketicinae</taxon>
        <taxon>Eumeta</taxon>
    </lineage>
</organism>
<accession>A0A4C1UP68</accession>
<evidence type="ECO:0000313" key="1">
    <source>
        <dbReference type="EMBL" id="GBP28225.1"/>
    </source>
</evidence>
<dbReference type="EMBL" id="BGZK01000204">
    <property type="protein sequence ID" value="GBP28225.1"/>
    <property type="molecule type" value="Genomic_DNA"/>
</dbReference>
<reference evidence="1 2" key="1">
    <citation type="journal article" date="2019" name="Commun. Biol.">
        <title>The bagworm genome reveals a unique fibroin gene that provides high tensile strength.</title>
        <authorList>
            <person name="Kono N."/>
            <person name="Nakamura H."/>
            <person name="Ohtoshi R."/>
            <person name="Tomita M."/>
            <person name="Numata K."/>
            <person name="Arakawa K."/>
        </authorList>
    </citation>
    <scope>NUCLEOTIDE SEQUENCE [LARGE SCALE GENOMIC DNA]</scope>
</reference>
<comment type="caution">
    <text evidence="1">The sequence shown here is derived from an EMBL/GenBank/DDBJ whole genome shotgun (WGS) entry which is preliminary data.</text>
</comment>